<dbReference type="Pfam" id="PF13472">
    <property type="entry name" value="Lipase_GDSL_2"/>
    <property type="match status" value="1"/>
</dbReference>
<feature type="chain" id="PRO_5046000535" evidence="1">
    <location>
        <begin position="27"/>
        <end position="238"/>
    </location>
</feature>
<gene>
    <name evidence="3" type="ORF">ROI90_15810</name>
</gene>
<reference evidence="3 4" key="1">
    <citation type="submission" date="2023-10" db="EMBL/GenBank/DDBJ databases">
        <title>Hymenobacter endophyticus sp. nov., an isolate from the leaf tissues of wheat.</title>
        <authorList>
            <person name="Dai Y."/>
        </authorList>
    </citation>
    <scope>NUCLEOTIDE SEQUENCE [LARGE SCALE GENOMIC DNA]</scope>
    <source>
        <strain evidence="3 4">ZK17L-C2</strain>
    </source>
</reference>
<dbReference type="InterPro" id="IPR036514">
    <property type="entry name" value="SGNH_hydro_sf"/>
</dbReference>
<accession>A0ABU3TKH8</accession>
<name>A0ABU3TKH8_9BACT</name>
<sequence length="238" mass="26034">MLLHFRCIWLLLLVFVGCTEPTSVPAPSPAPPTPVPTTPANPVSYLALGDSYTIGQSVPATDRWGVQLAQLAQAEGVQTPDIIAQTGWTTGELQHAITAANVQKTYGLVSLMIGVNNQYRGLPLDTYRTEFRQLLQTAIQLAGGRPRRVFVLSIPDWGQTPTGRSYPQARISQEIDQFNAVAREECSKVTVEFVDITDLTRATNSNPAQFAPDGLHYSGLHMGQWANRALPVVRVLLK</sequence>
<dbReference type="PROSITE" id="PS51257">
    <property type="entry name" value="PROKAR_LIPOPROTEIN"/>
    <property type="match status" value="1"/>
</dbReference>
<dbReference type="GO" id="GO:0016787">
    <property type="term" value="F:hydrolase activity"/>
    <property type="evidence" value="ECO:0007669"/>
    <property type="project" value="UniProtKB-KW"/>
</dbReference>
<dbReference type="Proteomes" id="UP001250698">
    <property type="component" value="Unassembled WGS sequence"/>
</dbReference>
<protein>
    <submittedName>
        <fullName evidence="3">SGNH/GDSL hydrolase family protein</fullName>
        <ecNumber evidence="3">3.1.-.-</ecNumber>
    </submittedName>
</protein>
<evidence type="ECO:0000256" key="1">
    <source>
        <dbReference type="SAM" id="SignalP"/>
    </source>
</evidence>
<dbReference type="SUPFAM" id="SSF52266">
    <property type="entry name" value="SGNH hydrolase"/>
    <property type="match status" value="1"/>
</dbReference>
<evidence type="ECO:0000259" key="2">
    <source>
        <dbReference type="Pfam" id="PF13472"/>
    </source>
</evidence>
<proteinExistence type="predicted"/>
<dbReference type="RefSeq" id="WP_315999329.1">
    <property type="nucleotide sequence ID" value="NZ_JAWDJT010000011.1"/>
</dbReference>
<evidence type="ECO:0000313" key="3">
    <source>
        <dbReference type="EMBL" id="MDU0371870.1"/>
    </source>
</evidence>
<feature type="signal peptide" evidence="1">
    <location>
        <begin position="1"/>
        <end position="26"/>
    </location>
</feature>
<evidence type="ECO:0000313" key="4">
    <source>
        <dbReference type="Proteomes" id="UP001250698"/>
    </source>
</evidence>
<keyword evidence="4" id="KW-1185">Reference proteome</keyword>
<comment type="caution">
    <text evidence="3">The sequence shown here is derived from an EMBL/GenBank/DDBJ whole genome shotgun (WGS) entry which is preliminary data.</text>
</comment>
<dbReference type="Gene3D" id="3.40.50.1110">
    <property type="entry name" value="SGNH hydrolase"/>
    <property type="match status" value="1"/>
</dbReference>
<dbReference type="EMBL" id="JAWDJT010000011">
    <property type="protein sequence ID" value="MDU0371870.1"/>
    <property type="molecule type" value="Genomic_DNA"/>
</dbReference>
<feature type="domain" description="SGNH hydrolase-type esterase" evidence="2">
    <location>
        <begin position="47"/>
        <end position="218"/>
    </location>
</feature>
<keyword evidence="3" id="KW-0378">Hydrolase</keyword>
<organism evidence="3 4">
    <name type="scientific">Hymenobacter endophyticus</name>
    <dbReference type="NCBI Taxonomy" id="3076335"/>
    <lineage>
        <taxon>Bacteria</taxon>
        <taxon>Pseudomonadati</taxon>
        <taxon>Bacteroidota</taxon>
        <taxon>Cytophagia</taxon>
        <taxon>Cytophagales</taxon>
        <taxon>Hymenobacteraceae</taxon>
        <taxon>Hymenobacter</taxon>
    </lineage>
</organism>
<keyword evidence="1" id="KW-0732">Signal</keyword>
<dbReference type="CDD" id="cd01832">
    <property type="entry name" value="SGNH_hydrolase_like_1"/>
    <property type="match status" value="1"/>
</dbReference>
<dbReference type="EC" id="3.1.-.-" evidence="3"/>
<dbReference type="InterPro" id="IPR013830">
    <property type="entry name" value="SGNH_hydro"/>
</dbReference>